<keyword evidence="3" id="KW-1185">Reference proteome</keyword>
<feature type="transmembrane region" description="Helical" evidence="1">
    <location>
        <begin position="25"/>
        <end position="50"/>
    </location>
</feature>
<accession>A0ABD5SWP0</accession>
<keyword evidence="1" id="KW-0812">Transmembrane</keyword>
<protein>
    <submittedName>
        <fullName evidence="2">Uncharacterized protein</fullName>
    </submittedName>
</protein>
<evidence type="ECO:0000313" key="3">
    <source>
        <dbReference type="Proteomes" id="UP001596383"/>
    </source>
</evidence>
<evidence type="ECO:0000256" key="1">
    <source>
        <dbReference type="SAM" id="Phobius"/>
    </source>
</evidence>
<reference evidence="2 3" key="1">
    <citation type="journal article" date="2019" name="Int. J. Syst. Evol. Microbiol.">
        <title>The Global Catalogue of Microorganisms (GCM) 10K type strain sequencing project: providing services to taxonomists for standard genome sequencing and annotation.</title>
        <authorList>
            <consortium name="The Broad Institute Genomics Platform"/>
            <consortium name="The Broad Institute Genome Sequencing Center for Infectious Disease"/>
            <person name="Wu L."/>
            <person name="Ma J."/>
        </authorList>
    </citation>
    <scope>NUCLEOTIDE SEQUENCE [LARGE SCALE GENOMIC DNA]</scope>
    <source>
        <strain evidence="2 3">LMG 29247</strain>
    </source>
</reference>
<evidence type="ECO:0000313" key="2">
    <source>
        <dbReference type="EMBL" id="MFC6769388.1"/>
    </source>
</evidence>
<gene>
    <name evidence="2" type="ORF">ACFQE6_31465</name>
</gene>
<dbReference type="AlphaFoldDB" id="A0ABD5SWP0"/>
<comment type="caution">
    <text evidence="2">The sequence shown here is derived from an EMBL/GenBank/DDBJ whole genome shotgun (WGS) entry which is preliminary data.</text>
</comment>
<dbReference type="RefSeq" id="WP_273742041.1">
    <property type="nucleotide sequence ID" value="NZ_JAQIVI010000738.1"/>
</dbReference>
<name>A0ABD5SWP0_9EURY</name>
<proteinExistence type="predicted"/>
<keyword evidence="1" id="KW-1133">Transmembrane helix</keyword>
<organism evidence="2 3">
    <name type="scientific">Natrinema soli</name>
    <dbReference type="NCBI Taxonomy" id="1930624"/>
    <lineage>
        <taxon>Archaea</taxon>
        <taxon>Methanobacteriati</taxon>
        <taxon>Methanobacteriota</taxon>
        <taxon>Stenosarchaea group</taxon>
        <taxon>Halobacteria</taxon>
        <taxon>Halobacteriales</taxon>
        <taxon>Natrialbaceae</taxon>
        <taxon>Natrinema</taxon>
    </lineage>
</organism>
<dbReference type="Proteomes" id="UP001596383">
    <property type="component" value="Unassembled WGS sequence"/>
</dbReference>
<keyword evidence="1" id="KW-0472">Membrane</keyword>
<sequence>MVPVIHRPLNAVASTVAMVRNAVRILFPLAIALAITVGGLLVFFALVTAVF</sequence>
<dbReference type="EMBL" id="JBHSWV010000738">
    <property type="protein sequence ID" value="MFC6769388.1"/>
    <property type="molecule type" value="Genomic_DNA"/>
</dbReference>